<name>A0A2P2KJ60_RHIMU</name>
<proteinExistence type="predicted"/>
<reference evidence="2" key="1">
    <citation type="submission" date="2018-02" db="EMBL/GenBank/DDBJ databases">
        <title>Rhizophora mucronata_Transcriptome.</title>
        <authorList>
            <person name="Meera S.P."/>
            <person name="Sreeshan A."/>
            <person name="Augustine A."/>
        </authorList>
    </citation>
    <scope>NUCLEOTIDE SEQUENCE</scope>
    <source>
        <tissue evidence="2">Leaf</tissue>
    </source>
</reference>
<evidence type="ECO:0000313" key="2">
    <source>
        <dbReference type="EMBL" id="MBX05775.1"/>
    </source>
</evidence>
<keyword evidence="1" id="KW-0812">Transmembrane</keyword>
<keyword evidence="1" id="KW-0472">Membrane</keyword>
<sequence>MIIKNRVSIYLFGETCSGVFLSFCSVYASGTEDCEPKSTMRIHFGVNSSKLEISVK</sequence>
<organism evidence="2">
    <name type="scientific">Rhizophora mucronata</name>
    <name type="common">Asiatic mangrove</name>
    <dbReference type="NCBI Taxonomy" id="61149"/>
    <lineage>
        <taxon>Eukaryota</taxon>
        <taxon>Viridiplantae</taxon>
        <taxon>Streptophyta</taxon>
        <taxon>Embryophyta</taxon>
        <taxon>Tracheophyta</taxon>
        <taxon>Spermatophyta</taxon>
        <taxon>Magnoliopsida</taxon>
        <taxon>eudicotyledons</taxon>
        <taxon>Gunneridae</taxon>
        <taxon>Pentapetalae</taxon>
        <taxon>rosids</taxon>
        <taxon>fabids</taxon>
        <taxon>Malpighiales</taxon>
        <taxon>Rhizophoraceae</taxon>
        <taxon>Rhizophora</taxon>
    </lineage>
</organism>
<feature type="transmembrane region" description="Helical" evidence="1">
    <location>
        <begin position="7"/>
        <end position="28"/>
    </location>
</feature>
<keyword evidence="1" id="KW-1133">Transmembrane helix</keyword>
<protein>
    <submittedName>
        <fullName evidence="2">Uncharacterized protein</fullName>
    </submittedName>
</protein>
<dbReference type="EMBL" id="GGEC01025291">
    <property type="protein sequence ID" value="MBX05775.1"/>
    <property type="molecule type" value="Transcribed_RNA"/>
</dbReference>
<evidence type="ECO:0000256" key="1">
    <source>
        <dbReference type="SAM" id="Phobius"/>
    </source>
</evidence>
<accession>A0A2P2KJ60</accession>
<dbReference type="AlphaFoldDB" id="A0A2P2KJ60"/>